<protein>
    <submittedName>
        <fullName evidence="1">Uncharacterized protein</fullName>
    </submittedName>
</protein>
<sequence>MNSAMATIRRKNQNEAIRSEAKRILESFVANPELKHRATIKVARSLILNGPYVMQGRYRDIKSTSLGAGVYELYTTEMDIE</sequence>
<dbReference type="EMBL" id="MT142129">
    <property type="protein sequence ID" value="QJA74918.1"/>
    <property type="molecule type" value="Genomic_DNA"/>
</dbReference>
<name>A0A6M3JZJ7_9ZZZZ</name>
<accession>A0A6M3JZJ7</accession>
<dbReference type="AlphaFoldDB" id="A0A6M3JZJ7"/>
<proteinExistence type="predicted"/>
<organism evidence="1">
    <name type="scientific">viral metagenome</name>
    <dbReference type="NCBI Taxonomy" id="1070528"/>
    <lineage>
        <taxon>unclassified sequences</taxon>
        <taxon>metagenomes</taxon>
        <taxon>organismal metagenomes</taxon>
    </lineage>
</organism>
<gene>
    <name evidence="1" type="ORF">MM415A01893_0006</name>
    <name evidence="2" type="ORF">MM415B04006_0006</name>
</gene>
<reference evidence="1" key="1">
    <citation type="submission" date="2020-03" db="EMBL/GenBank/DDBJ databases">
        <title>The deep terrestrial virosphere.</title>
        <authorList>
            <person name="Holmfeldt K."/>
            <person name="Nilsson E."/>
            <person name="Simone D."/>
            <person name="Lopez-Fernandez M."/>
            <person name="Wu X."/>
            <person name="de Brujin I."/>
            <person name="Lundin D."/>
            <person name="Andersson A."/>
            <person name="Bertilsson S."/>
            <person name="Dopson M."/>
        </authorList>
    </citation>
    <scope>NUCLEOTIDE SEQUENCE</scope>
    <source>
        <strain evidence="1">MM415A01893</strain>
        <strain evidence="2">MM415B04006</strain>
    </source>
</reference>
<evidence type="ECO:0000313" key="1">
    <source>
        <dbReference type="EMBL" id="QJA74918.1"/>
    </source>
</evidence>
<evidence type="ECO:0000313" key="2">
    <source>
        <dbReference type="EMBL" id="QJA94071.1"/>
    </source>
</evidence>
<dbReference type="EMBL" id="MT143201">
    <property type="protein sequence ID" value="QJA94071.1"/>
    <property type="molecule type" value="Genomic_DNA"/>
</dbReference>